<name>A0A915J5N5_ROMCU</name>
<accession>A0A915J5N5</accession>
<protein>
    <submittedName>
        <fullName evidence="2">Uncharacterized protein</fullName>
    </submittedName>
</protein>
<sequence length="82" mass="9696">MNFLKNLSELTSVLVTRCRPSLTMAKFPLPIVFPTSYNPRRTTFCFLFESKLTVRQPLLYRDDDEAIDDPENIKMFRYALKM</sequence>
<dbReference type="WBParaSite" id="nRc.2.0.1.t21756-RA">
    <property type="protein sequence ID" value="nRc.2.0.1.t21756-RA"/>
    <property type="gene ID" value="nRc.2.0.1.g21756"/>
</dbReference>
<reference evidence="2" key="1">
    <citation type="submission" date="2022-11" db="UniProtKB">
        <authorList>
            <consortium name="WormBaseParasite"/>
        </authorList>
    </citation>
    <scope>IDENTIFICATION</scope>
</reference>
<organism evidence="1 2">
    <name type="scientific">Romanomermis culicivorax</name>
    <name type="common">Nematode worm</name>
    <dbReference type="NCBI Taxonomy" id="13658"/>
    <lineage>
        <taxon>Eukaryota</taxon>
        <taxon>Metazoa</taxon>
        <taxon>Ecdysozoa</taxon>
        <taxon>Nematoda</taxon>
        <taxon>Enoplea</taxon>
        <taxon>Dorylaimia</taxon>
        <taxon>Mermithida</taxon>
        <taxon>Mermithoidea</taxon>
        <taxon>Mermithidae</taxon>
        <taxon>Romanomermis</taxon>
    </lineage>
</organism>
<evidence type="ECO:0000313" key="2">
    <source>
        <dbReference type="WBParaSite" id="nRc.2.0.1.t21756-RA"/>
    </source>
</evidence>
<proteinExistence type="predicted"/>
<evidence type="ECO:0000313" key="1">
    <source>
        <dbReference type="Proteomes" id="UP000887565"/>
    </source>
</evidence>
<dbReference type="Proteomes" id="UP000887565">
    <property type="component" value="Unplaced"/>
</dbReference>
<keyword evidence="1" id="KW-1185">Reference proteome</keyword>
<dbReference type="AlphaFoldDB" id="A0A915J5N5"/>